<dbReference type="Proteomes" id="UP000799778">
    <property type="component" value="Unassembled WGS sequence"/>
</dbReference>
<protein>
    <submittedName>
        <fullName evidence="2">Uncharacterized protein</fullName>
    </submittedName>
</protein>
<evidence type="ECO:0000313" key="2">
    <source>
        <dbReference type="EMBL" id="KAF2011620.1"/>
    </source>
</evidence>
<feature type="region of interest" description="Disordered" evidence="1">
    <location>
        <begin position="75"/>
        <end position="97"/>
    </location>
</feature>
<dbReference type="EMBL" id="ML978074">
    <property type="protein sequence ID" value="KAF2011620.1"/>
    <property type="molecule type" value="Genomic_DNA"/>
</dbReference>
<accession>A0A6A5XFA9</accession>
<dbReference type="AlphaFoldDB" id="A0A6A5XFA9"/>
<evidence type="ECO:0000256" key="1">
    <source>
        <dbReference type="SAM" id="MobiDB-lite"/>
    </source>
</evidence>
<reference evidence="2" key="1">
    <citation type="journal article" date="2020" name="Stud. Mycol.">
        <title>101 Dothideomycetes genomes: a test case for predicting lifestyles and emergence of pathogens.</title>
        <authorList>
            <person name="Haridas S."/>
            <person name="Albert R."/>
            <person name="Binder M."/>
            <person name="Bloem J."/>
            <person name="Labutti K."/>
            <person name="Salamov A."/>
            <person name="Andreopoulos B."/>
            <person name="Baker S."/>
            <person name="Barry K."/>
            <person name="Bills G."/>
            <person name="Bluhm B."/>
            <person name="Cannon C."/>
            <person name="Castanera R."/>
            <person name="Culley D."/>
            <person name="Daum C."/>
            <person name="Ezra D."/>
            <person name="Gonzalez J."/>
            <person name="Henrissat B."/>
            <person name="Kuo A."/>
            <person name="Liang C."/>
            <person name="Lipzen A."/>
            <person name="Lutzoni F."/>
            <person name="Magnuson J."/>
            <person name="Mondo S."/>
            <person name="Nolan M."/>
            <person name="Ohm R."/>
            <person name="Pangilinan J."/>
            <person name="Park H.-J."/>
            <person name="Ramirez L."/>
            <person name="Alfaro M."/>
            <person name="Sun H."/>
            <person name="Tritt A."/>
            <person name="Yoshinaga Y."/>
            <person name="Zwiers L.-H."/>
            <person name="Turgeon B."/>
            <person name="Goodwin S."/>
            <person name="Spatafora J."/>
            <person name="Crous P."/>
            <person name="Grigoriev I."/>
        </authorList>
    </citation>
    <scope>NUCLEOTIDE SEQUENCE</scope>
    <source>
        <strain evidence="2">CBS 175.79</strain>
    </source>
</reference>
<evidence type="ECO:0000313" key="3">
    <source>
        <dbReference type="Proteomes" id="UP000799778"/>
    </source>
</evidence>
<keyword evidence="3" id="KW-1185">Reference proteome</keyword>
<sequence>MHEPTMGFSVDQERMKAAEALMLLARESRPLINTAQGHHAVLLTTNTTTAPDLTMNWSMLPTHFDYTQVPAYPTPVNPKKESWAEPSQEADPQRHKRNWHGRTLWTEDEISILFERWVQGFTYHRISTESFPYRSSASCTLKIAALKKAGRIVHDEQAAHGYILLDKDYGVAVIMDSRKV</sequence>
<organism evidence="2 3">
    <name type="scientific">Aaosphaeria arxii CBS 175.79</name>
    <dbReference type="NCBI Taxonomy" id="1450172"/>
    <lineage>
        <taxon>Eukaryota</taxon>
        <taxon>Fungi</taxon>
        <taxon>Dikarya</taxon>
        <taxon>Ascomycota</taxon>
        <taxon>Pezizomycotina</taxon>
        <taxon>Dothideomycetes</taxon>
        <taxon>Pleosporomycetidae</taxon>
        <taxon>Pleosporales</taxon>
        <taxon>Pleosporales incertae sedis</taxon>
        <taxon>Aaosphaeria</taxon>
    </lineage>
</organism>
<name>A0A6A5XFA9_9PLEO</name>
<gene>
    <name evidence="2" type="ORF">BU24DRAFT_413255</name>
</gene>
<dbReference type="GeneID" id="54283543"/>
<dbReference type="RefSeq" id="XP_033379959.1">
    <property type="nucleotide sequence ID" value="XM_033526146.1"/>
</dbReference>
<proteinExistence type="predicted"/>